<dbReference type="EMBL" id="CP036316">
    <property type="protein sequence ID" value="QDT64698.1"/>
    <property type="molecule type" value="Genomic_DNA"/>
</dbReference>
<reference evidence="1 2" key="1">
    <citation type="submission" date="2019-02" db="EMBL/GenBank/DDBJ databases">
        <title>Deep-cultivation of Planctomycetes and their phenomic and genomic characterization uncovers novel biology.</title>
        <authorList>
            <person name="Wiegand S."/>
            <person name="Jogler M."/>
            <person name="Boedeker C."/>
            <person name="Pinto D."/>
            <person name="Vollmers J."/>
            <person name="Rivas-Marin E."/>
            <person name="Kohn T."/>
            <person name="Peeters S.H."/>
            <person name="Heuer A."/>
            <person name="Rast P."/>
            <person name="Oberbeckmann S."/>
            <person name="Bunk B."/>
            <person name="Jeske O."/>
            <person name="Meyerdierks A."/>
            <person name="Storesund J.E."/>
            <person name="Kallscheuer N."/>
            <person name="Luecker S."/>
            <person name="Lage O.M."/>
            <person name="Pohl T."/>
            <person name="Merkel B.J."/>
            <person name="Hornburger P."/>
            <person name="Mueller R.-W."/>
            <person name="Bruemmer F."/>
            <person name="Labrenz M."/>
            <person name="Spormann A.M."/>
            <person name="Op den Camp H."/>
            <person name="Overmann J."/>
            <person name="Amann R."/>
            <person name="Jetten M.S.M."/>
            <person name="Mascher T."/>
            <person name="Medema M.H."/>
            <person name="Devos D.P."/>
            <person name="Kaster A.-K."/>
            <person name="Ovreas L."/>
            <person name="Rohde M."/>
            <person name="Galperin M.Y."/>
            <person name="Jogler C."/>
        </authorList>
    </citation>
    <scope>NUCLEOTIDE SEQUENCE [LARGE SCALE GENOMIC DNA]</scope>
    <source>
        <strain evidence="1 2">V22</strain>
    </source>
</reference>
<name>A0A517T8M5_9PLAN</name>
<keyword evidence="2" id="KW-1185">Reference proteome</keyword>
<gene>
    <name evidence="1" type="ORF">V22_19390</name>
</gene>
<dbReference type="Proteomes" id="UP000319976">
    <property type="component" value="Chromosome"/>
</dbReference>
<organism evidence="1 2">
    <name type="scientific">Calycomorphotria hydatis</name>
    <dbReference type="NCBI Taxonomy" id="2528027"/>
    <lineage>
        <taxon>Bacteria</taxon>
        <taxon>Pseudomonadati</taxon>
        <taxon>Planctomycetota</taxon>
        <taxon>Planctomycetia</taxon>
        <taxon>Planctomycetales</taxon>
        <taxon>Planctomycetaceae</taxon>
        <taxon>Calycomorphotria</taxon>
    </lineage>
</organism>
<evidence type="ECO:0000313" key="2">
    <source>
        <dbReference type="Proteomes" id="UP000319976"/>
    </source>
</evidence>
<proteinExistence type="predicted"/>
<evidence type="ECO:0000313" key="1">
    <source>
        <dbReference type="EMBL" id="QDT64698.1"/>
    </source>
</evidence>
<sequence>MWRLPRDMDQGLFYAYLPTCAFHQIRDTNQKKTKNNSDIENKRSDVLSKVNCNWLVW</sequence>
<dbReference type="KEGG" id="chya:V22_19390"/>
<dbReference type="AlphaFoldDB" id="A0A517T8M5"/>
<protein>
    <submittedName>
        <fullName evidence="1">Uncharacterized protein</fullName>
    </submittedName>
</protein>
<accession>A0A517T8M5</accession>